<feature type="transmembrane region" description="Helical" evidence="1">
    <location>
        <begin position="72"/>
        <end position="94"/>
    </location>
</feature>
<keyword evidence="1" id="KW-1133">Transmembrane helix</keyword>
<feature type="transmembrane region" description="Helical" evidence="1">
    <location>
        <begin position="34"/>
        <end position="52"/>
    </location>
</feature>
<feature type="transmembrane region" description="Helical" evidence="1">
    <location>
        <begin position="124"/>
        <end position="142"/>
    </location>
</feature>
<feature type="transmembrane region" description="Helical" evidence="1">
    <location>
        <begin position="227"/>
        <end position="245"/>
    </location>
</feature>
<dbReference type="PANTHER" id="PTHR43243:SF98">
    <property type="entry name" value="TORN AND DIMINISHED RHABDOMERES, ISOFORM D"/>
    <property type="match status" value="1"/>
</dbReference>
<dbReference type="GO" id="GO:0015171">
    <property type="term" value="F:amino acid transmembrane transporter activity"/>
    <property type="evidence" value="ECO:0007669"/>
    <property type="project" value="TreeGrafter"/>
</dbReference>
<accession>A0A034W159</accession>
<keyword evidence="1" id="KW-0472">Membrane</keyword>
<dbReference type="GO" id="GO:0005886">
    <property type="term" value="C:plasma membrane"/>
    <property type="evidence" value="ECO:0007669"/>
    <property type="project" value="TreeGrafter"/>
</dbReference>
<feature type="transmembrane region" description="Helical" evidence="1">
    <location>
        <begin position="149"/>
        <end position="168"/>
    </location>
</feature>
<organism evidence="2">
    <name type="scientific">Bactrocera dorsalis</name>
    <name type="common">Oriental fruit fly</name>
    <name type="synonym">Dacus dorsalis</name>
    <dbReference type="NCBI Taxonomy" id="27457"/>
    <lineage>
        <taxon>Eukaryota</taxon>
        <taxon>Metazoa</taxon>
        <taxon>Ecdysozoa</taxon>
        <taxon>Arthropoda</taxon>
        <taxon>Hexapoda</taxon>
        <taxon>Insecta</taxon>
        <taxon>Pterygota</taxon>
        <taxon>Neoptera</taxon>
        <taxon>Endopterygota</taxon>
        <taxon>Diptera</taxon>
        <taxon>Brachycera</taxon>
        <taxon>Muscomorpha</taxon>
        <taxon>Tephritoidea</taxon>
        <taxon>Tephritidae</taxon>
        <taxon>Bactrocera</taxon>
        <taxon>Bactrocera</taxon>
    </lineage>
</organism>
<reference evidence="2" key="1">
    <citation type="journal article" date="2014" name="BMC Genomics">
        <title>Characterizing the developmental transcriptome of the oriental fruit fly, Bactrocera dorsalis (Diptera: Tephritidae) through comparative genomic analysis with Drosophila melanogaster utilizing modENCODE datasets.</title>
        <authorList>
            <person name="Geib S.M."/>
            <person name="Calla B."/>
            <person name="Hall B."/>
            <person name="Hou S."/>
            <person name="Manoukis N.C."/>
        </authorList>
    </citation>
    <scope>NUCLEOTIDE SEQUENCE</scope>
    <source>
        <strain evidence="2">Punador</strain>
    </source>
</reference>
<feature type="transmembrane region" description="Helical" evidence="1">
    <location>
        <begin position="594"/>
        <end position="610"/>
    </location>
</feature>
<sequence length="666" mass="73499">MSEAKLFDGSSGRLALGSTVIVFCLFYNDACGPAIVFANFLAFTYGAMAAYCKAHLKTLQMPYIRASNKFDYTCLFLATWLDVLAVLCACVALARTMSTCLDAMTGGMAHILILGRNSSPYEPWPDVLGVAVVIIITVMFMLGLDHSNVFHIIMWCGMIILNLCPPAAACWKGDILEWTRYWFRPDDFISLLFPAAQLTFAYPRELPLPNSFLERFKGFGKFFRTHFILCLTIVSLSFLVHHKPVNEYIANPFFNFLDDITLGKLVPAAACLLMLTSSAAYLELFPELYGLIVRFATSEWKVLSKHVSYESSESGSPVFAIFISGSLCAMLAFACPMQHLINTLAASHLAAGFLRALYLLYIPVRPKYIQRSGAISSLAYSRLSTATAATASYKRPDAKKSSKRSILGVNVANITTAKKPAPKKKPKKELEKEWLLLGEPTSPCPTRQPTDVESAMQSSSKPVPLNFIYPEVVEISDSDTSTDIDAIVDEYRQKIRITTSSLIDISSRVPTVISWRFALFIISVVLFGTVSFAFNSMQQNPHGEIIFGCGTMILSSMLSLVPRHKAGVICLNPVFCCCTILTSCVLFGACCYYVWPAIVFWIIAGLMLLLRCDNWCCGCFEHSGGTIQEQLIPSDVPKTMTKSTTIHIPGPPTNPVTVPTLVNTSR</sequence>
<feature type="transmembrane region" description="Helical" evidence="1">
    <location>
        <begin position="568"/>
        <end position="588"/>
    </location>
</feature>
<dbReference type="PANTHER" id="PTHR43243">
    <property type="entry name" value="INNER MEMBRANE TRANSPORTER YGJI-RELATED"/>
    <property type="match status" value="1"/>
</dbReference>
<dbReference type="OrthoDB" id="8197893at2759"/>
<dbReference type="AlphaFoldDB" id="A0A034W159"/>
<proteinExistence type="predicted"/>
<feature type="transmembrane region" description="Helical" evidence="1">
    <location>
        <begin position="265"/>
        <end position="285"/>
    </location>
</feature>
<name>A0A034W159_BACDO</name>
<dbReference type="EMBL" id="GAKP01010880">
    <property type="protein sequence ID" value="JAC48072.1"/>
    <property type="molecule type" value="Transcribed_RNA"/>
</dbReference>
<keyword evidence="1" id="KW-0812">Transmembrane</keyword>
<feature type="transmembrane region" description="Helical" evidence="1">
    <location>
        <begin position="545"/>
        <end position="561"/>
    </location>
</feature>
<evidence type="ECO:0008006" key="3">
    <source>
        <dbReference type="Google" id="ProtNLM"/>
    </source>
</evidence>
<evidence type="ECO:0000256" key="1">
    <source>
        <dbReference type="SAM" id="Phobius"/>
    </source>
</evidence>
<feature type="transmembrane region" description="Helical" evidence="1">
    <location>
        <begin position="340"/>
        <end position="361"/>
    </location>
</feature>
<evidence type="ECO:0000313" key="2">
    <source>
        <dbReference type="EMBL" id="JAC48072.1"/>
    </source>
</evidence>
<protein>
    <recommendedName>
        <fullName evidence="3">Cationic amino acid transporter</fullName>
    </recommendedName>
</protein>
<feature type="transmembrane region" description="Helical" evidence="1">
    <location>
        <begin position="513"/>
        <end position="533"/>
    </location>
</feature>